<dbReference type="AlphaFoldDB" id="A0A494X7R1"/>
<dbReference type="SUPFAM" id="SSF74650">
    <property type="entry name" value="Galactose mutarotase-like"/>
    <property type="match status" value="1"/>
</dbReference>
<sequence length="304" mass="33499">MTFQGHDILELTLGTTRLRAAPHIGGRLLTWEVGGRDVIHWPSDADWSRPAKIRGGNPLLFPFLGRHRVDGEIGRWRDSDGTVYALPAHGFARDAVFSAQIDAASATPSVTMTLTDSDATRAVYPFAFAFSAIYTLISADTLEVSLVTENRGATPLPYYAGHHFYFVLPHALRGETTIDLPPTVRRFHQADGALSAPEPGDRTYRLDDARIQDRFHVIDAVPAAERIAYLRTPSLGRTVEFDLRASPAPWYAVTTWTEDDASDFFCVEPWLGLPDAIHNGAGLRWIAPGATETATLRLTARFTA</sequence>
<keyword evidence="2" id="KW-1185">Reference proteome</keyword>
<accession>A0A494X7R1</accession>
<organism evidence="1 2">
    <name type="scientific">Pararobbsia silviterrae</name>
    <dbReference type="NCBI Taxonomy" id="1792498"/>
    <lineage>
        <taxon>Bacteria</taxon>
        <taxon>Pseudomonadati</taxon>
        <taxon>Pseudomonadota</taxon>
        <taxon>Betaproteobacteria</taxon>
        <taxon>Burkholderiales</taxon>
        <taxon>Burkholderiaceae</taxon>
        <taxon>Pararobbsia</taxon>
    </lineage>
</organism>
<dbReference type="InterPro" id="IPR014718">
    <property type="entry name" value="GH-type_carb-bd"/>
</dbReference>
<reference evidence="1 2" key="1">
    <citation type="submission" date="2018-10" db="EMBL/GenBank/DDBJ databases">
        <title>Robbsia sp. DHC34, isolated from soil.</title>
        <authorList>
            <person name="Gao Z.-H."/>
            <person name="Qiu L.-H."/>
        </authorList>
    </citation>
    <scope>NUCLEOTIDE SEQUENCE [LARGE SCALE GENOMIC DNA]</scope>
    <source>
        <strain evidence="1 2">DHC34</strain>
    </source>
</reference>
<evidence type="ECO:0000313" key="1">
    <source>
        <dbReference type="EMBL" id="RKP43763.1"/>
    </source>
</evidence>
<dbReference type="PANTHER" id="PTHR11122">
    <property type="entry name" value="APOSPORY-ASSOCIATED PROTEIN C-RELATED"/>
    <property type="match status" value="1"/>
</dbReference>
<dbReference type="RefSeq" id="WP_121091514.1">
    <property type="nucleotide sequence ID" value="NZ_RBZU01000025.1"/>
</dbReference>
<dbReference type="GO" id="GO:0005975">
    <property type="term" value="P:carbohydrate metabolic process"/>
    <property type="evidence" value="ECO:0007669"/>
    <property type="project" value="InterPro"/>
</dbReference>
<dbReference type="InterPro" id="IPR011013">
    <property type="entry name" value="Gal_mutarotase_sf_dom"/>
</dbReference>
<dbReference type="OrthoDB" id="9790727at2"/>
<dbReference type="Proteomes" id="UP000270342">
    <property type="component" value="Unassembled WGS sequence"/>
</dbReference>
<dbReference type="GO" id="GO:0016853">
    <property type="term" value="F:isomerase activity"/>
    <property type="evidence" value="ECO:0007669"/>
    <property type="project" value="InterPro"/>
</dbReference>
<proteinExistence type="predicted"/>
<dbReference type="EMBL" id="RBZU01000025">
    <property type="protein sequence ID" value="RKP43763.1"/>
    <property type="molecule type" value="Genomic_DNA"/>
</dbReference>
<dbReference type="Gene3D" id="2.70.98.10">
    <property type="match status" value="1"/>
</dbReference>
<protein>
    <submittedName>
        <fullName evidence="1">Aldose epimerase</fullName>
    </submittedName>
</protein>
<name>A0A494X7R1_9BURK</name>
<dbReference type="InterPro" id="IPR008183">
    <property type="entry name" value="Aldose_1/G6P_1-epimerase"/>
</dbReference>
<comment type="caution">
    <text evidence="1">The sequence shown here is derived from an EMBL/GenBank/DDBJ whole genome shotgun (WGS) entry which is preliminary data.</text>
</comment>
<dbReference type="Pfam" id="PF01263">
    <property type="entry name" value="Aldose_epim"/>
    <property type="match status" value="1"/>
</dbReference>
<gene>
    <name evidence="1" type="ORF">D7S86_28525</name>
</gene>
<dbReference type="PANTHER" id="PTHR11122:SF13">
    <property type="entry name" value="GLUCOSE-6-PHOSPHATE 1-EPIMERASE"/>
    <property type="match status" value="1"/>
</dbReference>
<evidence type="ECO:0000313" key="2">
    <source>
        <dbReference type="Proteomes" id="UP000270342"/>
    </source>
</evidence>
<dbReference type="GO" id="GO:0030246">
    <property type="term" value="F:carbohydrate binding"/>
    <property type="evidence" value="ECO:0007669"/>
    <property type="project" value="InterPro"/>
</dbReference>